<sequence>MADSDSPAPSMASRKRPLSEEEWTDLTIVCKDQSFSCHKAIVLPMVPLFKSLCKKPFQGAARSSIDLSEDDPVAVKIMIQFIYTSELPKWSDVLKAFGDNFVRTVALVTIAKKYHIENMYGQVEQQIKDDLTASIVNFTRVPPLNASSDEHESVFSPGFPHSVEQFVEFTELVFYKTRSPLYLSFAAYTGRQLGNQGQLILHNAEIRSLVRSTWILRIFIREGLKLQRSKCQENRKELEKKLKDLDAKQSELKEVDDLVLTFKD</sequence>
<dbReference type="CDD" id="cd18186">
    <property type="entry name" value="BTB_POZ_ZBTB_KLHL-like"/>
    <property type="match status" value="1"/>
</dbReference>
<reference evidence="3 4" key="1">
    <citation type="submission" date="2015-05" db="EMBL/GenBank/DDBJ databases">
        <title>Distinctive expansion of gene families associated with plant cell wall degradation and secondary metabolism in the genomes of grapevine trunk pathogens.</title>
        <authorList>
            <person name="Lawrence D.P."/>
            <person name="Travadon R."/>
            <person name="Rolshausen P.E."/>
            <person name="Baumgartner K."/>
        </authorList>
    </citation>
    <scope>NUCLEOTIDE SEQUENCE [LARGE SCALE GENOMIC DNA]</scope>
    <source>
        <strain evidence="3">UCRPC4</strain>
    </source>
</reference>
<dbReference type="Proteomes" id="UP000053317">
    <property type="component" value="Unassembled WGS sequence"/>
</dbReference>
<accession>A0A0G2GUI0</accession>
<dbReference type="Pfam" id="PF00651">
    <property type="entry name" value="BTB"/>
    <property type="match status" value="1"/>
</dbReference>
<dbReference type="Gene3D" id="3.30.710.10">
    <property type="entry name" value="Potassium Channel Kv1.1, Chain A"/>
    <property type="match status" value="1"/>
</dbReference>
<dbReference type="AlphaFoldDB" id="A0A0G2GUI0"/>
<evidence type="ECO:0000313" key="4">
    <source>
        <dbReference type="Proteomes" id="UP000053317"/>
    </source>
</evidence>
<evidence type="ECO:0000256" key="1">
    <source>
        <dbReference type="SAM" id="Coils"/>
    </source>
</evidence>
<gene>
    <name evidence="3" type="ORF">UCRPC4_g01384</name>
</gene>
<dbReference type="PROSITE" id="PS50097">
    <property type="entry name" value="BTB"/>
    <property type="match status" value="1"/>
</dbReference>
<dbReference type="InterPro" id="IPR000210">
    <property type="entry name" value="BTB/POZ_dom"/>
</dbReference>
<dbReference type="PANTHER" id="PTHR47843">
    <property type="entry name" value="BTB DOMAIN-CONTAINING PROTEIN-RELATED"/>
    <property type="match status" value="1"/>
</dbReference>
<feature type="coiled-coil region" evidence="1">
    <location>
        <begin position="221"/>
        <end position="258"/>
    </location>
</feature>
<feature type="domain" description="BTB" evidence="2">
    <location>
        <begin position="24"/>
        <end position="87"/>
    </location>
</feature>
<dbReference type="EMBL" id="LCWF01000033">
    <property type="protein sequence ID" value="KKY26918.1"/>
    <property type="molecule type" value="Genomic_DNA"/>
</dbReference>
<evidence type="ECO:0000313" key="3">
    <source>
        <dbReference type="EMBL" id="KKY26918.1"/>
    </source>
</evidence>
<keyword evidence="1" id="KW-0175">Coiled coil</keyword>
<proteinExistence type="predicted"/>
<keyword evidence="4" id="KW-1185">Reference proteome</keyword>
<dbReference type="PANTHER" id="PTHR47843:SF5">
    <property type="entry name" value="BTB_POZ DOMAIN PROTEIN"/>
    <property type="match status" value="1"/>
</dbReference>
<dbReference type="InterPro" id="IPR011333">
    <property type="entry name" value="SKP1/BTB/POZ_sf"/>
</dbReference>
<reference evidence="3 4" key="2">
    <citation type="submission" date="2015-05" db="EMBL/GenBank/DDBJ databases">
        <authorList>
            <person name="Morales-Cruz A."/>
            <person name="Amrine K.C."/>
            <person name="Cantu D."/>
        </authorList>
    </citation>
    <scope>NUCLEOTIDE SEQUENCE [LARGE SCALE GENOMIC DNA]</scope>
    <source>
        <strain evidence="3">UCRPC4</strain>
    </source>
</reference>
<evidence type="ECO:0000259" key="2">
    <source>
        <dbReference type="PROSITE" id="PS50097"/>
    </source>
</evidence>
<name>A0A0G2GUI0_PHACM</name>
<dbReference type="OrthoDB" id="6359816at2759"/>
<dbReference type="SUPFAM" id="SSF54695">
    <property type="entry name" value="POZ domain"/>
    <property type="match status" value="1"/>
</dbReference>
<comment type="caution">
    <text evidence="3">The sequence shown here is derived from an EMBL/GenBank/DDBJ whole genome shotgun (WGS) entry which is preliminary data.</text>
</comment>
<organism evidence="3 4">
    <name type="scientific">Phaeomoniella chlamydospora</name>
    <name type="common">Phaeoacremonium chlamydosporum</name>
    <dbReference type="NCBI Taxonomy" id="158046"/>
    <lineage>
        <taxon>Eukaryota</taxon>
        <taxon>Fungi</taxon>
        <taxon>Dikarya</taxon>
        <taxon>Ascomycota</taxon>
        <taxon>Pezizomycotina</taxon>
        <taxon>Eurotiomycetes</taxon>
        <taxon>Chaetothyriomycetidae</taxon>
        <taxon>Phaeomoniellales</taxon>
        <taxon>Phaeomoniellaceae</taxon>
        <taxon>Phaeomoniella</taxon>
    </lineage>
</organism>
<protein>
    <submittedName>
        <fullName evidence="3">Putative btb poz domain protein</fullName>
    </submittedName>
</protein>